<dbReference type="PROSITE" id="PS51257">
    <property type="entry name" value="PROKAR_LIPOPROTEIN"/>
    <property type="match status" value="1"/>
</dbReference>
<evidence type="ECO:0008006" key="4">
    <source>
        <dbReference type="Google" id="ProtNLM"/>
    </source>
</evidence>
<dbReference type="AlphaFoldDB" id="A0A9E8MWS0"/>
<dbReference type="RefSeq" id="WP_267676308.1">
    <property type="nucleotide sequence ID" value="NZ_CP113088.1"/>
</dbReference>
<feature type="chain" id="PRO_5038703276" description="Lipocalin-like domain-containing protein" evidence="1">
    <location>
        <begin position="22"/>
        <end position="142"/>
    </location>
</feature>
<dbReference type="Proteomes" id="UP001164705">
    <property type="component" value="Chromosome"/>
</dbReference>
<keyword evidence="3" id="KW-1185">Reference proteome</keyword>
<sequence length="142" mass="16415">MTKSKLFYSILIGVMIFSACSSDDDSSVNVSDDAIIIGKWKTYKHFESNIEVEIEFCGSFFITEYNVNKSVGGFNFDPDNYPISCGLSVYEFGWNWVNRGNGIYEIRYMEEEGTYYKFSKEGDRLVREFPDGITKIIYNPFN</sequence>
<proteinExistence type="predicted"/>
<organism evidence="2 3">
    <name type="scientific">Lacinutrix neustonica</name>
    <dbReference type="NCBI Taxonomy" id="2980107"/>
    <lineage>
        <taxon>Bacteria</taxon>
        <taxon>Pseudomonadati</taxon>
        <taxon>Bacteroidota</taxon>
        <taxon>Flavobacteriia</taxon>
        <taxon>Flavobacteriales</taxon>
        <taxon>Flavobacteriaceae</taxon>
        <taxon>Lacinutrix</taxon>
    </lineage>
</organism>
<dbReference type="EMBL" id="CP113088">
    <property type="protein sequence ID" value="WAC01710.1"/>
    <property type="molecule type" value="Genomic_DNA"/>
</dbReference>
<evidence type="ECO:0000256" key="1">
    <source>
        <dbReference type="SAM" id="SignalP"/>
    </source>
</evidence>
<feature type="signal peptide" evidence="1">
    <location>
        <begin position="1"/>
        <end position="21"/>
    </location>
</feature>
<protein>
    <recommendedName>
        <fullName evidence="4">Lipocalin-like domain-containing protein</fullName>
    </recommendedName>
</protein>
<evidence type="ECO:0000313" key="2">
    <source>
        <dbReference type="EMBL" id="WAC01710.1"/>
    </source>
</evidence>
<dbReference type="KEGG" id="lnu:N7U66_17665"/>
<keyword evidence="1" id="KW-0732">Signal</keyword>
<reference evidence="2" key="1">
    <citation type="submission" date="2022-11" db="EMBL/GenBank/DDBJ databases">
        <title>Lacinutrix neustonica HL-RS19T sp. nov., isolated from the surface microlayer sample of brackish Lake Shihwa.</title>
        <authorList>
            <person name="Choi J.Y."/>
            <person name="Hwang C.Y."/>
        </authorList>
    </citation>
    <scope>NUCLEOTIDE SEQUENCE</scope>
    <source>
        <strain evidence="2">HL-RS19</strain>
    </source>
</reference>
<evidence type="ECO:0000313" key="3">
    <source>
        <dbReference type="Proteomes" id="UP001164705"/>
    </source>
</evidence>
<accession>A0A9E8MWS0</accession>
<name>A0A9E8MWS0_9FLAO</name>
<gene>
    <name evidence="2" type="ORF">N7U66_17665</name>
</gene>